<keyword evidence="2" id="KW-0229">DNA integration</keyword>
<protein>
    <recommendedName>
        <fullName evidence="5">Tyr recombinase domain-containing protein</fullName>
    </recommendedName>
</protein>
<evidence type="ECO:0000256" key="1">
    <source>
        <dbReference type="ARBA" id="ARBA00008857"/>
    </source>
</evidence>
<dbReference type="InterPro" id="IPR013762">
    <property type="entry name" value="Integrase-like_cat_sf"/>
</dbReference>
<dbReference type="Gene3D" id="1.10.443.10">
    <property type="entry name" value="Intergrase catalytic core"/>
    <property type="match status" value="1"/>
</dbReference>
<comment type="similarity">
    <text evidence="1">Belongs to the 'phage' integrase family.</text>
</comment>
<dbReference type="RefSeq" id="WP_034376134.1">
    <property type="nucleotide sequence ID" value="NZ_AWOR01000099.1"/>
</dbReference>
<evidence type="ECO:0000256" key="3">
    <source>
        <dbReference type="ARBA" id="ARBA00023125"/>
    </source>
</evidence>
<proteinExistence type="inferred from homology"/>
<gene>
    <name evidence="6" type="ORF">P353_27360</name>
</gene>
<evidence type="ECO:0000313" key="6">
    <source>
        <dbReference type="EMBL" id="KGH24261.1"/>
    </source>
</evidence>
<feature type="domain" description="Tyr recombinase" evidence="5">
    <location>
        <begin position="185"/>
        <end position="391"/>
    </location>
</feature>
<dbReference type="GO" id="GO:0015074">
    <property type="term" value="P:DNA integration"/>
    <property type="evidence" value="ECO:0007669"/>
    <property type="project" value="UniProtKB-KW"/>
</dbReference>
<dbReference type="PANTHER" id="PTHR30349:SF41">
    <property type="entry name" value="INTEGRASE_RECOMBINASE PROTEIN MJ0367-RELATED"/>
    <property type="match status" value="1"/>
</dbReference>
<dbReference type="GO" id="GO:0003677">
    <property type="term" value="F:DNA binding"/>
    <property type="evidence" value="ECO:0007669"/>
    <property type="project" value="UniProtKB-KW"/>
</dbReference>
<keyword evidence="3" id="KW-0238">DNA-binding</keyword>
<dbReference type="PROSITE" id="PS51898">
    <property type="entry name" value="TYR_RECOMBINASE"/>
    <property type="match status" value="1"/>
</dbReference>
<evidence type="ECO:0000256" key="4">
    <source>
        <dbReference type="ARBA" id="ARBA00023172"/>
    </source>
</evidence>
<evidence type="ECO:0000256" key="2">
    <source>
        <dbReference type="ARBA" id="ARBA00022908"/>
    </source>
</evidence>
<reference evidence="6 7" key="1">
    <citation type="submission" date="2013-09" db="EMBL/GenBank/DDBJ databases">
        <title>High correlation between genotypes and phenotypes of environmental bacteria Comamonas testosteroni strains.</title>
        <authorList>
            <person name="Liu L."/>
            <person name="Zhu W."/>
            <person name="Xia X."/>
            <person name="Xu B."/>
            <person name="Luo M."/>
            <person name="Wang G."/>
        </authorList>
    </citation>
    <scope>NUCLEOTIDE SEQUENCE [LARGE SCALE GENOMIC DNA]</scope>
    <source>
        <strain evidence="6 7">JL40</strain>
    </source>
</reference>
<dbReference type="EMBL" id="AWOR01000099">
    <property type="protein sequence ID" value="KGH24261.1"/>
    <property type="molecule type" value="Genomic_DNA"/>
</dbReference>
<organism evidence="6 7">
    <name type="scientific">Comamonas testosteroni</name>
    <name type="common">Pseudomonas testosteroni</name>
    <dbReference type="NCBI Taxonomy" id="285"/>
    <lineage>
        <taxon>Bacteria</taxon>
        <taxon>Pseudomonadati</taxon>
        <taxon>Pseudomonadota</taxon>
        <taxon>Betaproteobacteria</taxon>
        <taxon>Burkholderiales</taxon>
        <taxon>Comamonadaceae</taxon>
        <taxon>Comamonas</taxon>
    </lineage>
</organism>
<dbReference type="InterPro" id="IPR011010">
    <property type="entry name" value="DNA_brk_join_enz"/>
</dbReference>
<accession>A0A096F1R6</accession>
<dbReference type="InterPro" id="IPR050090">
    <property type="entry name" value="Tyrosine_recombinase_XerCD"/>
</dbReference>
<dbReference type="PANTHER" id="PTHR30349">
    <property type="entry name" value="PHAGE INTEGRASE-RELATED"/>
    <property type="match status" value="1"/>
</dbReference>
<dbReference type="Pfam" id="PF00589">
    <property type="entry name" value="Phage_integrase"/>
    <property type="match status" value="1"/>
</dbReference>
<evidence type="ECO:0000259" key="5">
    <source>
        <dbReference type="PROSITE" id="PS51898"/>
    </source>
</evidence>
<evidence type="ECO:0000313" key="7">
    <source>
        <dbReference type="Proteomes" id="UP000029553"/>
    </source>
</evidence>
<dbReference type="InterPro" id="IPR002104">
    <property type="entry name" value="Integrase_catalytic"/>
</dbReference>
<keyword evidence="4" id="KW-0233">DNA recombination</keyword>
<dbReference type="GO" id="GO:0006310">
    <property type="term" value="P:DNA recombination"/>
    <property type="evidence" value="ECO:0007669"/>
    <property type="project" value="UniProtKB-KW"/>
</dbReference>
<comment type="caution">
    <text evidence="6">The sequence shown here is derived from an EMBL/GenBank/DDBJ whole genome shotgun (WGS) entry which is preliminary data.</text>
</comment>
<sequence>MAKPRQKASGKWEIGLRHPSLPHGRKYFTFDTEAEAIAYSQQWKLMKDSGLPPPRELLDADNGYGNIRLSRVLGEWEQSGFAAPTQILTISTVNREVGTIKLTEASYKWLQGYIQWLKVEKQLTPQSIRHRVQCLGRAIDEYLRNHPAMFMQNPTKLLPKGYSTYSDIDAKLSVANGGEAKANVQRDRRLRPGEEEKIVQVLSGYERPDRPRGLRLQGGNALLTLFKLILGTGLRLKEAATLKRSQVDMDTKVIRAQSSKQWRGKVVFREVPMSPAVHRALSDYLETRAMLPGAWLFPFMEEEGVKEYRTVSSRLSDRFRVAFEYMEIMDLHEHDLRHEATCRWLEMRDASGSFLFRLEEVNRIMGWAPGSAMAHRYASFRAEDMAAKLWPTSAGPEAIAGGA</sequence>
<dbReference type="AlphaFoldDB" id="A0A096F1R6"/>
<dbReference type="SUPFAM" id="SSF56349">
    <property type="entry name" value="DNA breaking-rejoining enzymes"/>
    <property type="match status" value="1"/>
</dbReference>
<dbReference type="Proteomes" id="UP000029553">
    <property type="component" value="Unassembled WGS sequence"/>
</dbReference>
<name>A0A096F1R6_COMTE</name>